<dbReference type="Gene3D" id="3.40.50.720">
    <property type="entry name" value="NAD(P)-binding Rossmann-like Domain"/>
    <property type="match status" value="1"/>
</dbReference>
<evidence type="ECO:0000256" key="1">
    <source>
        <dbReference type="ARBA" id="ARBA00007637"/>
    </source>
</evidence>
<comment type="similarity">
    <text evidence="1">Belongs to the NAD(P)-dependent epimerase/dehydratase family.</text>
</comment>
<dbReference type="SUPFAM" id="SSF51735">
    <property type="entry name" value="NAD(P)-binding Rossmann-fold domains"/>
    <property type="match status" value="1"/>
</dbReference>
<organism evidence="3 4">
    <name type="scientific">Lihuaxuella thermophila</name>
    <dbReference type="NCBI Taxonomy" id="1173111"/>
    <lineage>
        <taxon>Bacteria</taxon>
        <taxon>Bacillati</taxon>
        <taxon>Bacillota</taxon>
        <taxon>Bacilli</taxon>
        <taxon>Bacillales</taxon>
        <taxon>Thermoactinomycetaceae</taxon>
        <taxon>Lihuaxuella</taxon>
    </lineage>
</organism>
<keyword evidence="4" id="KW-1185">Reference proteome</keyword>
<feature type="domain" description="NAD-dependent epimerase/dehydratase" evidence="2">
    <location>
        <begin position="3"/>
        <end position="241"/>
    </location>
</feature>
<dbReference type="STRING" id="1173111.SAMN05444955_108166"/>
<dbReference type="AlphaFoldDB" id="A0A1H8FF46"/>
<reference evidence="3 4" key="1">
    <citation type="submission" date="2016-10" db="EMBL/GenBank/DDBJ databases">
        <authorList>
            <person name="de Groot N.N."/>
        </authorList>
    </citation>
    <scope>NUCLEOTIDE SEQUENCE [LARGE SCALE GENOMIC DNA]</scope>
    <source>
        <strain evidence="3 4">DSM 46701</strain>
    </source>
</reference>
<dbReference type="InterPro" id="IPR001509">
    <property type="entry name" value="Epimerase_deHydtase"/>
</dbReference>
<proteinExistence type="inferred from homology"/>
<evidence type="ECO:0000259" key="2">
    <source>
        <dbReference type="Pfam" id="PF01370"/>
    </source>
</evidence>
<gene>
    <name evidence="3" type="ORF">SAMN05444955_108166</name>
</gene>
<dbReference type="InterPro" id="IPR036291">
    <property type="entry name" value="NAD(P)-bd_dom_sf"/>
</dbReference>
<name>A0A1H8FF46_9BACL</name>
<protein>
    <submittedName>
        <fullName evidence="3">UDP-glucose 4-epimerase</fullName>
    </submittedName>
</protein>
<dbReference type="EMBL" id="FOCQ01000008">
    <property type="protein sequence ID" value="SEN30302.1"/>
    <property type="molecule type" value="Genomic_DNA"/>
</dbReference>
<evidence type="ECO:0000313" key="3">
    <source>
        <dbReference type="EMBL" id="SEN30302.1"/>
    </source>
</evidence>
<sequence>MKIMVVGGAGFIGSHVVDAYIQEGHEVIVVDNFSTGKRENVNKEARVYELDIWSDTEQLESVFRAEQPEIVNHHAVQKSVPESVKNPVFDAKINILGTLHLLDLSVKYNVQKFIFISSGGALTGEADHIPTTEEMDPQLISPYAISKYTIEKYLHFYHITFGLNYTVLRYANVYGPRQAGGGECGVTPIFMNNLLNDQPSVLFAYSDMPKGTTRDYVYVEDVATANVLSISKGDHSIINIGTGKEVFTEDLYCLAQSIIGKNIPLIREKERTGDVKRSALDCSRAEKLLGWKANTPLNEGLVKTFISMRTASGQQTQ</sequence>
<dbReference type="Pfam" id="PF01370">
    <property type="entry name" value="Epimerase"/>
    <property type="match status" value="1"/>
</dbReference>
<dbReference type="Gene3D" id="3.90.25.10">
    <property type="entry name" value="UDP-galactose 4-epimerase, domain 1"/>
    <property type="match status" value="1"/>
</dbReference>
<dbReference type="Proteomes" id="UP000199695">
    <property type="component" value="Unassembled WGS sequence"/>
</dbReference>
<accession>A0A1H8FF46</accession>
<dbReference type="PANTHER" id="PTHR43000">
    <property type="entry name" value="DTDP-D-GLUCOSE 4,6-DEHYDRATASE-RELATED"/>
    <property type="match status" value="1"/>
</dbReference>
<evidence type="ECO:0000313" key="4">
    <source>
        <dbReference type="Proteomes" id="UP000199695"/>
    </source>
</evidence>